<dbReference type="AlphaFoldDB" id="A0A0N4XJN1"/>
<name>A0A0N4XJN1_NIPBR</name>
<sequence length="71" mass="7766">MGPQLVTELRLKVVNPECVAAAMQEVIHITLVAVLHGVVNITFINKASIYVDECIGHDRLPEVRDMVLDGA</sequence>
<evidence type="ECO:0000313" key="2">
    <source>
        <dbReference type="Proteomes" id="UP000271162"/>
    </source>
</evidence>
<dbReference type="EMBL" id="UYSL01003406">
    <property type="protein sequence ID" value="VDL66323.1"/>
    <property type="molecule type" value="Genomic_DNA"/>
</dbReference>
<evidence type="ECO:0000313" key="1">
    <source>
        <dbReference type="EMBL" id="VDL66323.1"/>
    </source>
</evidence>
<reference evidence="1 2" key="2">
    <citation type="submission" date="2018-11" db="EMBL/GenBank/DDBJ databases">
        <authorList>
            <consortium name="Pathogen Informatics"/>
        </authorList>
    </citation>
    <scope>NUCLEOTIDE SEQUENCE [LARGE SCALE GENOMIC DNA]</scope>
</reference>
<proteinExistence type="predicted"/>
<reference evidence="3" key="1">
    <citation type="submission" date="2017-02" db="UniProtKB">
        <authorList>
            <consortium name="WormBaseParasite"/>
        </authorList>
    </citation>
    <scope>IDENTIFICATION</scope>
</reference>
<evidence type="ECO:0000313" key="3">
    <source>
        <dbReference type="WBParaSite" id="NBR_0000273301-mRNA-1"/>
    </source>
</evidence>
<organism evidence="3">
    <name type="scientific">Nippostrongylus brasiliensis</name>
    <name type="common">Rat hookworm</name>
    <dbReference type="NCBI Taxonomy" id="27835"/>
    <lineage>
        <taxon>Eukaryota</taxon>
        <taxon>Metazoa</taxon>
        <taxon>Ecdysozoa</taxon>
        <taxon>Nematoda</taxon>
        <taxon>Chromadorea</taxon>
        <taxon>Rhabditida</taxon>
        <taxon>Rhabditina</taxon>
        <taxon>Rhabditomorpha</taxon>
        <taxon>Strongyloidea</taxon>
        <taxon>Heligmosomidae</taxon>
        <taxon>Nippostrongylus</taxon>
    </lineage>
</organism>
<dbReference type="Proteomes" id="UP000271162">
    <property type="component" value="Unassembled WGS sequence"/>
</dbReference>
<dbReference type="WBParaSite" id="NBR_0000273301-mRNA-1">
    <property type="protein sequence ID" value="NBR_0000273301-mRNA-1"/>
    <property type="gene ID" value="NBR_0000273301"/>
</dbReference>
<gene>
    <name evidence="1" type="ORF">NBR_LOCUS2734</name>
</gene>
<protein>
    <submittedName>
        <fullName evidence="3">Transcriptional regulator</fullName>
    </submittedName>
</protein>
<accession>A0A0N4XJN1</accession>
<keyword evidence="2" id="KW-1185">Reference proteome</keyword>